<evidence type="ECO:0000256" key="1">
    <source>
        <dbReference type="SAM" id="Phobius"/>
    </source>
</evidence>
<organism evidence="3 4">
    <name type="scientific">Cymbomonas tetramitiformis</name>
    <dbReference type="NCBI Taxonomy" id="36881"/>
    <lineage>
        <taxon>Eukaryota</taxon>
        <taxon>Viridiplantae</taxon>
        <taxon>Chlorophyta</taxon>
        <taxon>Pyramimonadophyceae</taxon>
        <taxon>Pyramimonadales</taxon>
        <taxon>Pyramimonadaceae</taxon>
        <taxon>Cymbomonas</taxon>
    </lineage>
</organism>
<dbReference type="EMBL" id="LGRX02006987">
    <property type="protein sequence ID" value="KAK3275829.1"/>
    <property type="molecule type" value="Genomic_DNA"/>
</dbReference>
<keyword evidence="1" id="KW-0472">Membrane</keyword>
<dbReference type="Proteomes" id="UP001190700">
    <property type="component" value="Unassembled WGS sequence"/>
</dbReference>
<keyword evidence="1" id="KW-0812">Transmembrane</keyword>
<reference evidence="3 4" key="1">
    <citation type="journal article" date="2015" name="Genome Biol. Evol.">
        <title>Comparative Genomics of a Bacterivorous Green Alga Reveals Evolutionary Causalities and Consequences of Phago-Mixotrophic Mode of Nutrition.</title>
        <authorList>
            <person name="Burns J.A."/>
            <person name="Paasch A."/>
            <person name="Narechania A."/>
            <person name="Kim E."/>
        </authorList>
    </citation>
    <scope>NUCLEOTIDE SEQUENCE [LARGE SCALE GENOMIC DNA]</scope>
    <source>
        <strain evidence="3 4">PLY_AMNH</strain>
    </source>
</reference>
<comment type="caution">
    <text evidence="3">The sequence shown here is derived from an EMBL/GenBank/DDBJ whole genome shotgun (WGS) entry which is preliminary data.</text>
</comment>
<feature type="chain" id="PRO_5042138642" evidence="2">
    <location>
        <begin position="17"/>
        <end position="304"/>
    </location>
</feature>
<feature type="signal peptide" evidence="2">
    <location>
        <begin position="1"/>
        <end position="16"/>
    </location>
</feature>
<evidence type="ECO:0000313" key="3">
    <source>
        <dbReference type="EMBL" id="KAK3275829.1"/>
    </source>
</evidence>
<protein>
    <submittedName>
        <fullName evidence="3">Uncharacterized protein</fullName>
    </submittedName>
</protein>
<keyword evidence="4" id="KW-1185">Reference proteome</keyword>
<gene>
    <name evidence="3" type="ORF">CYMTET_16057</name>
</gene>
<keyword evidence="1" id="KW-1133">Transmembrane helix</keyword>
<sequence length="304" mass="32770">MFWCLALCSMTQVSFAAEFPVEVKVGENWLDNNTVIEYFTDVGREDLLPAIVIAGVLGAILIIVAGGLRYCAPSAPPPPKGLRYTFAGVNFMALVGLIVATAMVCVSFQSVADEASSAFDISLETIDSYGRFECGGKLYEEVVLGSSTKEQVLSWYAADEWCDLNTSVGGYVYRAEFAVNATLDGIVQYINELSSILVPINDTLGELQQAIGDVEDLIIVVYNLMNVTNQLNSSLTALQIASDNPPPYIAAYIPSSSEIPVIDDSYIADVESAKTSVRGPHALAHQQTHSSFSARIVGAISKWE</sequence>
<feature type="transmembrane region" description="Helical" evidence="1">
    <location>
        <begin position="84"/>
        <end position="104"/>
    </location>
</feature>
<proteinExistence type="predicted"/>
<evidence type="ECO:0000256" key="2">
    <source>
        <dbReference type="SAM" id="SignalP"/>
    </source>
</evidence>
<keyword evidence="2" id="KW-0732">Signal</keyword>
<accession>A0AAE0GCY5</accession>
<dbReference type="AlphaFoldDB" id="A0AAE0GCY5"/>
<evidence type="ECO:0000313" key="4">
    <source>
        <dbReference type="Proteomes" id="UP001190700"/>
    </source>
</evidence>
<name>A0AAE0GCY5_9CHLO</name>
<feature type="transmembrane region" description="Helical" evidence="1">
    <location>
        <begin position="47"/>
        <end position="72"/>
    </location>
</feature>
<feature type="non-terminal residue" evidence="3">
    <location>
        <position position="304"/>
    </location>
</feature>